<evidence type="ECO:0000256" key="1">
    <source>
        <dbReference type="SAM" id="Phobius"/>
    </source>
</evidence>
<dbReference type="RefSeq" id="WP_029721942.1">
    <property type="nucleotide sequence ID" value="NZ_JNVU01000017.1"/>
</dbReference>
<evidence type="ECO:0000313" key="3">
    <source>
        <dbReference type="Proteomes" id="UP000031419"/>
    </source>
</evidence>
<evidence type="ECO:0000313" key="2">
    <source>
        <dbReference type="EMBL" id="KEI45069.1"/>
    </source>
</evidence>
<keyword evidence="1" id="KW-1133">Transmembrane helix</keyword>
<comment type="caution">
    <text evidence="2">The sequence shown here is derived from an EMBL/GenBank/DDBJ whole genome shotgun (WGS) entry which is preliminary data.</text>
</comment>
<feature type="transmembrane region" description="Helical" evidence="1">
    <location>
        <begin position="6"/>
        <end position="23"/>
    </location>
</feature>
<organism evidence="2 3">
    <name type="scientific">Saccharopolyspora rectivirgula</name>
    <dbReference type="NCBI Taxonomy" id="28042"/>
    <lineage>
        <taxon>Bacteria</taxon>
        <taxon>Bacillati</taxon>
        <taxon>Actinomycetota</taxon>
        <taxon>Actinomycetes</taxon>
        <taxon>Pseudonocardiales</taxon>
        <taxon>Pseudonocardiaceae</taxon>
        <taxon>Saccharopolyspora</taxon>
    </lineage>
</organism>
<gene>
    <name evidence="2" type="ORF">GU90_07700</name>
</gene>
<accession>A0A073BBD1</accession>
<reference evidence="2 3" key="1">
    <citation type="submission" date="2014-06" db="EMBL/GenBank/DDBJ databases">
        <title>Saccharopolyspora rectivirgula DSM-43113 Genome sequencing.</title>
        <authorList>
            <person name="Barrera C."/>
            <person name="Millon L."/>
            <person name="Rognon B."/>
            <person name="Zaugg C."/>
            <person name="Monod M."/>
        </authorList>
    </citation>
    <scope>NUCLEOTIDE SEQUENCE [LARGE SCALE GENOMIC DNA]</scope>
    <source>
        <strain evidence="2 3">DSM 43113</strain>
    </source>
</reference>
<keyword evidence="1" id="KW-0472">Membrane</keyword>
<proteinExistence type="predicted"/>
<feature type="transmembrane region" description="Helical" evidence="1">
    <location>
        <begin position="55"/>
        <end position="74"/>
    </location>
</feature>
<protein>
    <submittedName>
        <fullName evidence="2">Uncharacterized protein</fullName>
    </submittedName>
</protein>
<dbReference type="eggNOG" id="ENOG5030M4G">
    <property type="taxonomic scope" value="Bacteria"/>
</dbReference>
<dbReference type="STRING" id="28042.GU90_07700"/>
<keyword evidence="1" id="KW-0812">Transmembrane</keyword>
<name>A0A073BBD1_9PSEU</name>
<dbReference type="AlphaFoldDB" id="A0A073BBD1"/>
<keyword evidence="3" id="KW-1185">Reference proteome</keyword>
<sequence length="162" mass="17814">MTAYLLHSLAWSAAGFVLGWFLGRLGREVATIGETVMPAHARRSPRRIRLHTEHLIGLVVVLLAACTIAASVVVNARLEKATDCQAAFNAAYSDALAERTEAANNERAAQRELLQAIVHGQASDAEQRRAVARDAMTRYLERLRQVDQQRASNPLPETNCAR</sequence>
<dbReference type="EMBL" id="JNVU01000017">
    <property type="protein sequence ID" value="KEI45069.1"/>
    <property type="molecule type" value="Genomic_DNA"/>
</dbReference>
<dbReference type="Proteomes" id="UP000031419">
    <property type="component" value="Unassembled WGS sequence"/>
</dbReference>